<dbReference type="PANTHER" id="PTHR23023">
    <property type="entry name" value="DIMETHYLANILINE MONOOXYGENASE"/>
    <property type="match status" value="1"/>
</dbReference>
<dbReference type="Gene3D" id="3.50.50.60">
    <property type="entry name" value="FAD/NAD(P)-binding domain"/>
    <property type="match status" value="2"/>
</dbReference>
<comment type="caution">
    <text evidence="6">The sequence shown here is derived from an EMBL/GenBank/DDBJ whole genome shotgun (WGS) entry which is preliminary data.</text>
</comment>
<evidence type="ECO:0000256" key="4">
    <source>
        <dbReference type="ARBA" id="ARBA00023002"/>
    </source>
</evidence>
<dbReference type="SUPFAM" id="SSF51905">
    <property type="entry name" value="FAD/NAD(P)-binding domain"/>
    <property type="match status" value="2"/>
</dbReference>
<proteinExistence type="inferred from homology"/>
<evidence type="ECO:0000313" key="6">
    <source>
        <dbReference type="EMBL" id="KAG5607184.1"/>
    </source>
</evidence>
<evidence type="ECO:0000256" key="3">
    <source>
        <dbReference type="ARBA" id="ARBA00022827"/>
    </source>
</evidence>
<keyword evidence="3 5" id="KW-0274">FAD</keyword>
<evidence type="ECO:0000313" key="7">
    <source>
        <dbReference type="Proteomes" id="UP000824120"/>
    </source>
</evidence>
<dbReference type="OrthoDB" id="66881at2759"/>
<evidence type="ECO:0000256" key="1">
    <source>
        <dbReference type="ARBA" id="ARBA00009183"/>
    </source>
</evidence>
<dbReference type="EC" id="1.-.-.-" evidence="5"/>
<dbReference type="AlphaFoldDB" id="A0A9J5Z5H7"/>
<name>A0A9J5Z5H7_SOLCO</name>
<dbReference type="InterPro" id="IPR020946">
    <property type="entry name" value="Flavin_mOase-like"/>
</dbReference>
<keyword evidence="2 5" id="KW-0285">Flavoprotein</keyword>
<dbReference type="InterPro" id="IPR050346">
    <property type="entry name" value="FMO-like"/>
</dbReference>
<dbReference type="Proteomes" id="UP000824120">
    <property type="component" value="Chromosome 5"/>
</dbReference>
<keyword evidence="4 5" id="KW-0560">Oxidoreductase</keyword>
<keyword evidence="5" id="KW-0503">Monooxygenase</keyword>
<sequence length="246" mass="27883">MLPKKERVVIGDGPSGLDICLEIATVAKQVHLSTRSSEIEVLKLDNYENLWNHSKIVNVDESGEVTFLDGSSIHADIILHCTGYKYDFPFLETNGIVSVDDKGRVVGPLYKHVFPPKLSPCLSFVGIPYQTFPCDDQGIVFLMFELQAKWIAQVLSGKVFLSEEEMLADVEDHNRQLEEAGTQKRHTHRLHPQMEYMDWIAAQMGIPSVDAGLKEMYWSIYRCAGEVGYANYRNLWVFDNLAKLSL</sequence>
<keyword evidence="7" id="KW-1185">Reference proteome</keyword>
<protein>
    <recommendedName>
        <fullName evidence="5">Flavin-containing monooxygenase</fullName>
        <ecNumber evidence="5">1.-.-.-</ecNumber>
    </recommendedName>
</protein>
<evidence type="ECO:0000256" key="2">
    <source>
        <dbReference type="ARBA" id="ARBA00022630"/>
    </source>
</evidence>
<comment type="cofactor">
    <cofactor evidence="5">
        <name>FAD</name>
        <dbReference type="ChEBI" id="CHEBI:57692"/>
    </cofactor>
</comment>
<dbReference type="Pfam" id="PF00743">
    <property type="entry name" value="FMO-like"/>
    <property type="match status" value="1"/>
</dbReference>
<dbReference type="GO" id="GO:0004499">
    <property type="term" value="F:N,N-dimethylaniline monooxygenase activity"/>
    <property type="evidence" value="ECO:0007669"/>
    <property type="project" value="InterPro"/>
</dbReference>
<dbReference type="GO" id="GO:0050660">
    <property type="term" value="F:flavin adenine dinucleotide binding"/>
    <property type="evidence" value="ECO:0007669"/>
    <property type="project" value="InterPro"/>
</dbReference>
<dbReference type="EMBL" id="JACXVP010000005">
    <property type="protein sequence ID" value="KAG5607184.1"/>
    <property type="molecule type" value="Genomic_DNA"/>
</dbReference>
<reference evidence="6 7" key="1">
    <citation type="submission" date="2020-09" db="EMBL/GenBank/DDBJ databases">
        <title>De no assembly of potato wild relative species, Solanum commersonii.</title>
        <authorList>
            <person name="Cho K."/>
        </authorList>
    </citation>
    <scope>NUCLEOTIDE SEQUENCE [LARGE SCALE GENOMIC DNA]</scope>
    <source>
        <strain evidence="6">LZ3.2</strain>
        <tissue evidence="6">Leaf</tissue>
    </source>
</reference>
<gene>
    <name evidence="6" type="ORF">H5410_028676</name>
</gene>
<accession>A0A9J5Z5H7</accession>
<organism evidence="6 7">
    <name type="scientific">Solanum commersonii</name>
    <name type="common">Commerson's wild potato</name>
    <name type="synonym">Commerson's nightshade</name>
    <dbReference type="NCBI Taxonomy" id="4109"/>
    <lineage>
        <taxon>Eukaryota</taxon>
        <taxon>Viridiplantae</taxon>
        <taxon>Streptophyta</taxon>
        <taxon>Embryophyta</taxon>
        <taxon>Tracheophyta</taxon>
        <taxon>Spermatophyta</taxon>
        <taxon>Magnoliopsida</taxon>
        <taxon>eudicotyledons</taxon>
        <taxon>Gunneridae</taxon>
        <taxon>Pentapetalae</taxon>
        <taxon>asterids</taxon>
        <taxon>lamiids</taxon>
        <taxon>Solanales</taxon>
        <taxon>Solanaceae</taxon>
        <taxon>Solanoideae</taxon>
        <taxon>Solaneae</taxon>
        <taxon>Solanum</taxon>
    </lineage>
</organism>
<dbReference type="InterPro" id="IPR036188">
    <property type="entry name" value="FAD/NAD-bd_sf"/>
</dbReference>
<dbReference type="GO" id="GO:0050661">
    <property type="term" value="F:NADP binding"/>
    <property type="evidence" value="ECO:0007669"/>
    <property type="project" value="InterPro"/>
</dbReference>
<evidence type="ECO:0000256" key="5">
    <source>
        <dbReference type="RuleBase" id="RU361177"/>
    </source>
</evidence>
<comment type="similarity">
    <text evidence="1 5">Belongs to the FMO family.</text>
</comment>